<dbReference type="AlphaFoldDB" id="A0A286D5Y3"/>
<evidence type="ECO:0000259" key="7">
    <source>
        <dbReference type="PROSITE" id="PS51755"/>
    </source>
</evidence>
<dbReference type="SUPFAM" id="SSF52172">
    <property type="entry name" value="CheY-like"/>
    <property type="match status" value="1"/>
</dbReference>
<evidence type="ECO:0000256" key="5">
    <source>
        <dbReference type="PROSITE-ProRule" id="PRU01091"/>
    </source>
</evidence>
<keyword evidence="9" id="KW-1185">Reference proteome</keyword>
<dbReference type="InterPro" id="IPR001789">
    <property type="entry name" value="Sig_transdc_resp-reg_receiver"/>
</dbReference>
<dbReference type="Gene3D" id="1.10.10.10">
    <property type="entry name" value="Winged helix-like DNA-binding domain superfamily/Winged helix DNA-binding domain"/>
    <property type="match status" value="1"/>
</dbReference>
<dbReference type="Pfam" id="PF00486">
    <property type="entry name" value="Trans_reg_C"/>
    <property type="match status" value="1"/>
</dbReference>
<dbReference type="Proteomes" id="UP000219374">
    <property type="component" value="Unassembled WGS sequence"/>
</dbReference>
<dbReference type="SMART" id="SM00862">
    <property type="entry name" value="Trans_reg_C"/>
    <property type="match status" value="1"/>
</dbReference>
<evidence type="ECO:0000313" key="8">
    <source>
        <dbReference type="EMBL" id="SOD54062.1"/>
    </source>
</evidence>
<dbReference type="Gene3D" id="3.40.50.2300">
    <property type="match status" value="1"/>
</dbReference>
<accession>A0A286D5Y3</accession>
<evidence type="ECO:0000313" key="9">
    <source>
        <dbReference type="Proteomes" id="UP000219374"/>
    </source>
</evidence>
<dbReference type="SMART" id="SM00448">
    <property type="entry name" value="REC"/>
    <property type="match status" value="1"/>
</dbReference>
<dbReference type="PROSITE" id="PS51755">
    <property type="entry name" value="OMPR_PHOB"/>
    <property type="match status" value="1"/>
</dbReference>
<dbReference type="InterPro" id="IPR039420">
    <property type="entry name" value="WalR-like"/>
</dbReference>
<evidence type="ECO:0000256" key="2">
    <source>
        <dbReference type="ARBA" id="ARBA00023012"/>
    </source>
</evidence>
<evidence type="ECO:0000256" key="4">
    <source>
        <dbReference type="PROSITE-ProRule" id="PRU00169"/>
    </source>
</evidence>
<sequence>MLWQVGAGLVILPGTGKHQTGVTLSAISAIPPDRTRVAIVEDDDELRELMVSDLAERGLAVQGLASAEALYRHLSVQDCDIVVLDVGLPGENGYSVARHLRQISSVGIVMLTGRGSRGDMVHGLDNGADLYLVKPVDLDVLAAHVSSLVRRLAANAAMAAIPAAAAKISAPQWSLGAGGWSLCPPHGSAVALSEAERAFLQPLFAAPGTPVSRETLIRTLSDDPWHFDPHRLEVLLHRLRTRVKAATGLVLPVRAVRGTGYLFTG</sequence>
<evidence type="ECO:0000259" key="6">
    <source>
        <dbReference type="PROSITE" id="PS50110"/>
    </source>
</evidence>
<dbReference type="InterPro" id="IPR001867">
    <property type="entry name" value="OmpR/PhoB-type_DNA-bd"/>
</dbReference>
<dbReference type="GO" id="GO:0000156">
    <property type="term" value="F:phosphorelay response regulator activity"/>
    <property type="evidence" value="ECO:0007669"/>
    <property type="project" value="TreeGrafter"/>
</dbReference>
<dbReference type="GO" id="GO:0005829">
    <property type="term" value="C:cytosol"/>
    <property type="evidence" value="ECO:0007669"/>
    <property type="project" value="TreeGrafter"/>
</dbReference>
<evidence type="ECO:0000256" key="1">
    <source>
        <dbReference type="ARBA" id="ARBA00022553"/>
    </source>
</evidence>
<protein>
    <submittedName>
        <fullName evidence="8">DNA-binding response regulator, OmpR family, contains REC and winged-helix (WHTH) domain</fullName>
    </submittedName>
</protein>
<dbReference type="Pfam" id="PF00072">
    <property type="entry name" value="Response_reg"/>
    <property type="match status" value="1"/>
</dbReference>
<dbReference type="GO" id="GO:0000976">
    <property type="term" value="F:transcription cis-regulatory region binding"/>
    <property type="evidence" value="ECO:0007669"/>
    <property type="project" value="TreeGrafter"/>
</dbReference>
<dbReference type="EMBL" id="OCND01000003">
    <property type="protein sequence ID" value="SOD54062.1"/>
    <property type="molecule type" value="Genomic_DNA"/>
</dbReference>
<name>A0A286D5Y3_9GAMM</name>
<dbReference type="InterPro" id="IPR016032">
    <property type="entry name" value="Sig_transdc_resp-reg_C-effctor"/>
</dbReference>
<gene>
    <name evidence="8" type="ORF">SAMN06296416_10368</name>
</gene>
<dbReference type="PANTHER" id="PTHR48111:SF40">
    <property type="entry name" value="PHOSPHATE REGULON TRANSCRIPTIONAL REGULATORY PROTEIN PHOB"/>
    <property type="match status" value="1"/>
</dbReference>
<dbReference type="GO" id="GO:0006355">
    <property type="term" value="P:regulation of DNA-templated transcription"/>
    <property type="evidence" value="ECO:0007669"/>
    <property type="project" value="InterPro"/>
</dbReference>
<dbReference type="InterPro" id="IPR011006">
    <property type="entry name" value="CheY-like_superfamily"/>
</dbReference>
<organism evidence="8 9">
    <name type="scientific">Pseudoxanthomonas wuyuanensis</name>
    <dbReference type="NCBI Taxonomy" id="1073196"/>
    <lineage>
        <taxon>Bacteria</taxon>
        <taxon>Pseudomonadati</taxon>
        <taxon>Pseudomonadota</taxon>
        <taxon>Gammaproteobacteria</taxon>
        <taxon>Lysobacterales</taxon>
        <taxon>Lysobacteraceae</taxon>
        <taxon>Pseudoxanthomonas</taxon>
    </lineage>
</organism>
<proteinExistence type="predicted"/>
<keyword evidence="2" id="KW-0902">Two-component regulatory system</keyword>
<feature type="modified residue" description="4-aspartylphosphate" evidence="4">
    <location>
        <position position="85"/>
    </location>
</feature>
<dbReference type="PANTHER" id="PTHR48111">
    <property type="entry name" value="REGULATOR OF RPOS"/>
    <property type="match status" value="1"/>
</dbReference>
<dbReference type="InterPro" id="IPR036388">
    <property type="entry name" value="WH-like_DNA-bd_sf"/>
</dbReference>
<dbReference type="CDD" id="cd17574">
    <property type="entry name" value="REC_OmpR"/>
    <property type="match status" value="1"/>
</dbReference>
<dbReference type="PROSITE" id="PS50110">
    <property type="entry name" value="RESPONSE_REGULATORY"/>
    <property type="match status" value="1"/>
</dbReference>
<evidence type="ECO:0000256" key="3">
    <source>
        <dbReference type="ARBA" id="ARBA00023125"/>
    </source>
</evidence>
<reference evidence="8 9" key="1">
    <citation type="submission" date="2017-09" db="EMBL/GenBank/DDBJ databases">
        <authorList>
            <person name="Ehlers B."/>
            <person name="Leendertz F.H."/>
        </authorList>
    </citation>
    <scope>NUCLEOTIDE SEQUENCE [LARGE SCALE GENOMIC DNA]</scope>
    <source>
        <strain evidence="8 9">CGMCC 1.10978</strain>
    </source>
</reference>
<keyword evidence="1 4" id="KW-0597">Phosphoprotein</keyword>
<feature type="domain" description="Response regulatory" evidence="6">
    <location>
        <begin position="36"/>
        <end position="149"/>
    </location>
</feature>
<dbReference type="GO" id="GO:0032993">
    <property type="term" value="C:protein-DNA complex"/>
    <property type="evidence" value="ECO:0007669"/>
    <property type="project" value="TreeGrafter"/>
</dbReference>
<keyword evidence="3 5" id="KW-0238">DNA-binding</keyword>
<feature type="DNA-binding region" description="OmpR/PhoB-type" evidence="5">
    <location>
        <begin position="165"/>
        <end position="265"/>
    </location>
</feature>
<feature type="domain" description="OmpR/PhoB-type" evidence="7">
    <location>
        <begin position="165"/>
        <end position="265"/>
    </location>
</feature>
<dbReference type="SUPFAM" id="SSF46894">
    <property type="entry name" value="C-terminal effector domain of the bipartite response regulators"/>
    <property type="match status" value="1"/>
</dbReference>